<comment type="caution">
    <text evidence="2">The sequence shown here is derived from an EMBL/GenBank/DDBJ whole genome shotgun (WGS) entry which is preliminary data.</text>
</comment>
<feature type="region of interest" description="Disordered" evidence="1">
    <location>
        <begin position="1"/>
        <end position="25"/>
    </location>
</feature>
<organism evidence="2 3">
    <name type="scientific">Apiotrichum porosum</name>
    <dbReference type="NCBI Taxonomy" id="105984"/>
    <lineage>
        <taxon>Eukaryota</taxon>
        <taxon>Fungi</taxon>
        <taxon>Dikarya</taxon>
        <taxon>Basidiomycota</taxon>
        <taxon>Agaricomycotina</taxon>
        <taxon>Tremellomycetes</taxon>
        <taxon>Trichosporonales</taxon>
        <taxon>Trichosporonaceae</taxon>
        <taxon>Apiotrichum</taxon>
    </lineage>
</organism>
<dbReference type="GeneID" id="39585329"/>
<dbReference type="EMBL" id="RSCE01000001">
    <property type="protein sequence ID" value="RSH88253.1"/>
    <property type="molecule type" value="Genomic_DNA"/>
</dbReference>
<keyword evidence="3" id="KW-1185">Reference proteome</keyword>
<accession>A0A427YAW3</accession>
<evidence type="ECO:0000313" key="2">
    <source>
        <dbReference type="EMBL" id="RSH88253.1"/>
    </source>
</evidence>
<name>A0A427YAW3_9TREE</name>
<proteinExistence type="predicted"/>
<dbReference type="AlphaFoldDB" id="A0A427YAW3"/>
<evidence type="ECO:0000313" key="3">
    <source>
        <dbReference type="Proteomes" id="UP000279236"/>
    </source>
</evidence>
<gene>
    <name evidence="2" type="ORF">EHS24_000786</name>
</gene>
<reference evidence="2 3" key="1">
    <citation type="submission" date="2018-11" db="EMBL/GenBank/DDBJ databases">
        <title>Genome sequence of Apiotrichum porosum DSM 27194.</title>
        <authorList>
            <person name="Aliyu H."/>
            <person name="Gorte O."/>
            <person name="Ochsenreither K."/>
        </authorList>
    </citation>
    <scope>NUCLEOTIDE SEQUENCE [LARGE SCALE GENOMIC DNA]</scope>
    <source>
        <strain evidence="2 3">DSM 27194</strain>
    </source>
</reference>
<protein>
    <submittedName>
        <fullName evidence="2">Uncharacterized protein</fullName>
    </submittedName>
</protein>
<dbReference type="Proteomes" id="UP000279236">
    <property type="component" value="Unassembled WGS sequence"/>
</dbReference>
<evidence type="ECO:0000256" key="1">
    <source>
        <dbReference type="SAM" id="MobiDB-lite"/>
    </source>
</evidence>
<dbReference type="RefSeq" id="XP_028480461.1">
    <property type="nucleotide sequence ID" value="XM_028616604.1"/>
</dbReference>
<sequence length="54" mass="6088">MHDHSTPESVTEPRCSNTPTCWGDNAGRNKGRSCVGYYTEGSITYCRHCGQYWS</sequence>